<gene>
    <name evidence="1" type="primary">MED18</name>
    <name evidence="2" type="ORF">QBC38DRAFT_489532</name>
</gene>
<keyword evidence="3" id="KW-1185">Reference proteome</keyword>
<accession>A0AAN6YTM4</accession>
<dbReference type="GO" id="GO:0016592">
    <property type="term" value="C:mediator complex"/>
    <property type="evidence" value="ECO:0007669"/>
    <property type="project" value="InterPro"/>
</dbReference>
<protein>
    <recommendedName>
        <fullName evidence="1">Mediator of RNA polymerase II transcription subunit 18</fullName>
    </recommendedName>
    <alternativeName>
        <fullName evidence="1">Mediator complex subunit 18</fullName>
    </alternativeName>
</protein>
<dbReference type="Proteomes" id="UP001301958">
    <property type="component" value="Unassembled WGS sequence"/>
</dbReference>
<evidence type="ECO:0000313" key="3">
    <source>
        <dbReference type="Proteomes" id="UP001301958"/>
    </source>
</evidence>
<comment type="function">
    <text evidence="1">Component of the Mediator complex, a coactivator involved in the regulated transcription of nearly all RNA polymerase II-dependent genes. Mediator functions as a bridge to convey information from gene-specific regulatory proteins to the basal RNA polymerase II transcription machinery. Mediator is recruited to promoters by direct interactions with regulatory proteins and serves as a scaffold for the assembly of a functional preinitiation complex with RNA polymerase II and the general transcription factors.</text>
</comment>
<keyword evidence="1" id="KW-0804">Transcription</keyword>
<name>A0AAN6YTM4_9PEZI</name>
<dbReference type="EMBL" id="MU865464">
    <property type="protein sequence ID" value="KAK4222582.1"/>
    <property type="molecule type" value="Genomic_DNA"/>
</dbReference>
<comment type="subunit">
    <text evidence="1">Component of the Mediator complex.</text>
</comment>
<dbReference type="Gene3D" id="2.40.320.10">
    <property type="entry name" value="Hypothetical Protein Pfu-838710-001"/>
    <property type="match status" value="1"/>
</dbReference>
<sequence>MHDIFFIAHVLDQDILKARAILAGVTKSPEHHTFTRIQHFELIDRYVKGLPLIKDLARERNDHTAAWLELHAAFLKQQYTVNIRTKILKDEVEAARNGLTRTIPPTRVRILKWTEIPDPPSPAIPSWMYQRRALDIWDPKQEQILADNGFQRTSTKYEEAYEYRKGRVVYSLTLLWTPNDDSKDIDTDRVPNLPVPHDGLSGQDPKNTLGKYAPFWMLYVRALVDSKAEAVQQAHIVMAKLKDELDGVFEFKEYDRRSMDTRCHVPA</sequence>
<keyword evidence="1" id="KW-0010">Activator</keyword>
<comment type="similarity">
    <text evidence="1">Belongs to the Mediator complex subunit 18 family.</text>
</comment>
<comment type="subcellular location">
    <subcellularLocation>
        <location evidence="1">Nucleus</location>
    </subcellularLocation>
</comment>
<organism evidence="2 3">
    <name type="scientific">Podospora fimiseda</name>
    <dbReference type="NCBI Taxonomy" id="252190"/>
    <lineage>
        <taxon>Eukaryota</taxon>
        <taxon>Fungi</taxon>
        <taxon>Dikarya</taxon>
        <taxon>Ascomycota</taxon>
        <taxon>Pezizomycotina</taxon>
        <taxon>Sordariomycetes</taxon>
        <taxon>Sordariomycetidae</taxon>
        <taxon>Sordariales</taxon>
        <taxon>Podosporaceae</taxon>
        <taxon>Podospora</taxon>
    </lineage>
</organism>
<dbReference type="GO" id="GO:0003712">
    <property type="term" value="F:transcription coregulator activity"/>
    <property type="evidence" value="ECO:0007669"/>
    <property type="project" value="InterPro"/>
</dbReference>
<dbReference type="AlphaFoldDB" id="A0AAN6YTM4"/>
<keyword evidence="1" id="KW-0539">Nucleus</keyword>
<proteinExistence type="inferred from homology"/>
<reference evidence="2" key="1">
    <citation type="journal article" date="2023" name="Mol. Phylogenet. Evol.">
        <title>Genome-scale phylogeny and comparative genomics of the fungal order Sordariales.</title>
        <authorList>
            <person name="Hensen N."/>
            <person name="Bonometti L."/>
            <person name="Westerberg I."/>
            <person name="Brannstrom I.O."/>
            <person name="Guillou S."/>
            <person name="Cros-Aarteil S."/>
            <person name="Calhoun S."/>
            <person name="Haridas S."/>
            <person name="Kuo A."/>
            <person name="Mondo S."/>
            <person name="Pangilinan J."/>
            <person name="Riley R."/>
            <person name="LaButti K."/>
            <person name="Andreopoulos B."/>
            <person name="Lipzen A."/>
            <person name="Chen C."/>
            <person name="Yan M."/>
            <person name="Daum C."/>
            <person name="Ng V."/>
            <person name="Clum A."/>
            <person name="Steindorff A."/>
            <person name="Ohm R.A."/>
            <person name="Martin F."/>
            <person name="Silar P."/>
            <person name="Natvig D.O."/>
            <person name="Lalanne C."/>
            <person name="Gautier V."/>
            <person name="Ament-Velasquez S.L."/>
            <person name="Kruys A."/>
            <person name="Hutchinson M.I."/>
            <person name="Powell A.J."/>
            <person name="Barry K."/>
            <person name="Miller A.N."/>
            <person name="Grigoriev I.V."/>
            <person name="Debuchy R."/>
            <person name="Gladieux P."/>
            <person name="Hiltunen Thoren M."/>
            <person name="Johannesson H."/>
        </authorList>
    </citation>
    <scope>NUCLEOTIDE SEQUENCE</scope>
    <source>
        <strain evidence="2">CBS 990.96</strain>
    </source>
</reference>
<evidence type="ECO:0000313" key="2">
    <source>
        <dbReference type="EMBL" id="KAK4222582.1"/>
    </source>
</evidence>
<dbReference type="Pfam" id="PF09637">
    <property type="entry name" value="Med18"/>
    <property type="match status" value="1"/>
</dbReference>
<dbReference type="InterPro" id="IPR019095">
    <property type="entry name" value="Mediator_Med18"/>
</dbReference>
<evidence type="ECO:0000256" key="1">
    <source>
        <dbReference type="RuleBase" id="RU364150"/>
    </source>
</evidence>
<comment type="caution">
    <text evidence="2">The sequence shown here is derived from an EMBL/GenBank/DDBJ whole genome shotgun (WGS) entry which is preliminary data.</text>
</comment>
<reference evidence="2" key="2">
    <citation type="submission" date="2023-05" db="EMBL/GenBank/DDBJ databases">
        <authorList>
            <consortium name="Lawrence Berkeley National Laboratory"/>
            <person name="Steindorff A."/>
            <person name="Hensen N."/>
            <person name="Bonometti L."/>
            <person name="Westerberg I."/>
            <person name="Brannstrom I.O."/>
            <person name="Guillou S."/>
            <person name="Cros-Aarteil S."/>
            <person name="Calhoun S."/>
            <person name="Haridas S."/>
            <person name="Kuo A."/>
            <person name="Mondo S."/>
            <person name="Pangilinan J."/>
            <person name="Riley R."/>
            <person name="Labutti K."/>
            <person name="Andreopoulos B."/>
            <person name="Lipzen A."/>
            <person name="Chen C."/>
            <person name="Yanf M."/>
            <person name="Daum C."/>
            <person name="Ng V."/>
            <person name="Clum A."/>
            <person name="Ohm R."/>
            <person name="Martin F."/>
            <person name="Silar P."/>
            <person name="Natvig D."/>
            <person name="Lalanne C."/>
            <person name="Gautier V."/>
            <person name="Ament-Velasquez S.L."/>
            <person name="Kruys A."/>
            <person name="Hutchinson M.I."/>
            <person name="Powell A.J."/>
            <person name="Barry K."/>
            <person name="Miller A.N."/>
            <person name="Grigoriev I.V."/>
            <person name="Debuchy R."/>
            <person name="Gladieux P."/>
            <person name="Thoren M.H."/>
            <person name="Johannesson H."/>
        </authorList>
    </citation>
    <scope>NUCLEOTIDE SEQUENCE</scope>
    <source>
        <strain evidence="2">CBS 990.96</strain>
    </source>
</reference>
<dbReference type="GO" id="GO:0006357">
    <property type="term" value="P:regulation of transcription by RNA polymerase II"/>
    <property type="evidence" value="ECO:0007669"/>
    <property type="project" value="InterPro"/>
</dbReference>
<keyword evidence="1" id="KW-0805">Transcription regulation</keyword>